<dbReference type="PANTHER" id="PTHR35371:SF1">
    <property type="entry name" value="BLR7753 PROTEIN"/>
    <property type="match status" value="1"/>
</dbReference>
<feature type="transmembrane region" description="Helical" evidence="5">
    <location>
        <begin position="112"/>
        <end position="130"/>
    </location>
</feature>
<feature type="transmembrane region" description="Helical" evidence="5">
    <location>
        <begin position="83"/>
        <end position="100"/>
    </location>
</feature>
<sequence>MTPELTTLALAILVQAVQFVLMAIPANMELGTEYTTSPRDTPPDQQLSRRTGRMQRALNNHFEGLILFTAAVVLVTVSGQSSWFTALCAWIYLIARIAYVPAYVRGWVPGRSMIWAAGFAATVLMTLAALI</sequence>
<evidence type="ECO:0000313" key="6">
    <source>
        <dbReference type="EMBL" id="BAQ70380.1"/>
    </source>
</evidence>
<comment type="subcellular location">
    <subcellularLocation>
        <location evidence="1">Membrane</location>
    </subcellularLocation>
</comment>
<evidence type="ECO:0000256" key="5">
    <source>
        <dbReference type="SAM" id="Phobius"/>
    </source>
</evidence>
<keyword evidence="4 5" id="KW-0472">Membrane</keyword>
<accession>A0A0D6B6B5</accession>
<dbReference type="Pfam" id="PF01124">
    <property type="entry name" value="MAPEG"/>
    <property type="match status" value="1"/>
</dbReference>
<evidence type="ECO:0000256" key="1">
    <source>
        <dbReference type="ARBA" id="ARBA00004370"/>
    </source>
</evidence>
<dbReference type="AlphaFoldDB" id="A0A0D6B6B5"/>
<dbReference type="eggNOG" id="COG3686">
    <property type="taxonomic scope" value="Bacteria"/>
</dbReference>
<feature type="transmembrane region" description="Helical" evidence="5">
    <location>
        <begin position="6"/>
        <end position="24"/>
    </location>
</feature>
<dbReference type="PATRIC" id="fig|35806.4.peg.3328"/>
<evidence type="ECO:0000256" key="2">
    <source>
        <dbReference type="ARBA" id="ARBA00022692"/>
    </source>
</evidence>
<dbReference type="Gene3D" id="1.20.120.550">
    <property type="entry name" value="Membrane associated eicosanoid/glutathione metabolism-like domain"/>
    <property type="match status" value="1"/>
</dbReference>
<dbReference type="KEGG" id="rsu:NHU_03239"/>
<feature type="transmembrane region" description="Helical" evidence="5">
    <location>
        <begin position="57"/>
        <end position="77"/>
    </location>
</feature>
<keyword evidence="3 5" id="KW-1133">Transmembrane helix</keyword>
<evidence type="ECO:0000256" key="4">
    <source>
        <dbReference type="ARBA" id="ARBA00023136"/>
    </source>
</evidence>
<dbReference type="GO" id="GO:0016020">
    <property type="term" value="C:membrane"/>
    <property type="evidence" value="ECO:0007669"/>
    <property type="project" value="UniProtKB-SubCell"/>
</dbReference>
<keyword evidence="2 5" id="KW-0812">Transmembrane</keyword>
<name>A0A0D6B6B5_RHOSU</name>
<dbReference type="Proteomes" id="UP000064912">
    <property type="component" value="Chromosome"/>
</dbReference>
<gene>
    <name evidence="6" type="ORF">NHU_03239</name>
</gene>
<organism evidence="6 7">
    <name type="scientific">Rhodovulum sulfidophilum</name>
    <name type="common">Rhodobacter sulfidophilus</name>
    <dbReference type="NCBI Taxonomy" id="35806"/>
    <lineage>
        <taxon>Bacteria</taxon>
        <taxon>Pseudomonadati</taxon>
        <taxon>Pseudomonadota</taxon>
        <taxon>Alphaproteobacteria</taxon>
        <taxon>Rhodobacterales</taxon>
        <taxon>Paracoccaceae</taxon>
        <taxon>Rhodovulum</taxon>
    </lineage>
</organism>
<dbReference type="EMBL" id="AP014800">
    <property type="protein sequence ID" value="BAQ70380.1"/>
    <property type="molecule type" value="Genomic_DNA"/>
</dbReference>
<dbReference type="SUPFAM" id="SSF161084">
    <property type="entry name" value="MAPEG domain-like"/>
    <property type="match status" value="1"/>
</dbReference>
<dbReference type="InterPro" id="IPR001129">
    <property type="entry name" value="Membr-assoc_MAPEG"/>
</dbReference>
<dbReference type="InterPro" id="IPR023352">
    <property type="entry name" value="MAPEG-like_dom_sf"/>
</dbReference>
<dbReference type="PANTHER" id="PTHR35371">
    <property type="entry name" value="INNER MEMBRANE PROTEIN"/>
    <property type="match status" value="1"/>
</dbReference>
<reference evidence="6 7" key="1">
    <citation type="submission" date="2015-02" db="EMBL/GenBank/DDBJ databases">
        <title>Genome sequene of Rhodovulum sulfidophilum DSM 2351.</title>
        <authorList>
            <person name="Nagao N."/>
        </authorList>
    </citation>
    <scope>NUCLEOTIDE SEQUENCE [LARGE SCALE GENOMIC DNA]</scope>
    <source>
        <strain evidence="6 7">DSM 2351</strain>
    </source>
</reference>
<proteinExistence type="predicted"/>
<evidence type="ECO:0000313" key="7">
    <source>
        <dbReference type="Proteomes" id="UP000064912"/>
    </source>
</evidence>
<evidence type="ECO:0000256" key="3">
    <source>
        <dbReference type="ARBA" id="ARBA00022989"/>
    </source>
</evidence>
<protein>
    <submittedName>
        <fullName evidence="6">Inner membrane protein</fullName>
    </submittedName>
</protein>